<keyword evidence="1" id="KW-0472">Membrane</keyword>
<accession>A0ABQ0GWS8</accession>
<feature type="transmembrane region" description="Helical" evidence="1">
    <location>
        <begin position="139"/>
        <end position="163"/>
    </location>
</feature>
<dbReference type="EMBL" id="BAAFZP010000001">
    <property type="protein sequence ID" value="GAB1581120.1"/>
    <property type="molecule type" value="Genomic_DNA"/>
</dbReference>
<evidence type="ECO:0000313" key="3">
    <source>
        <dbReference type="Proteomes" id="UP001628091"/>
    </source>
</evidence>
<keyword evidence="1" id="KW-1133">Transmembrane helix</keyword>
<evidence type="ECO:0000256" key="1">
    <source>
        <dbReference type="SAM" id="Phobius"/>
    </source>
</evidence>
<organism evidence="2 3">
    <name type="scientific">Phyllobacterium phragmitis</name>
    <dbReference type="NCBI Taxonomy" id="2670329"/>
    <lineage>
        <taxon>Bacteria</taxon>
        <taxon>Pseudomonadati</taxon>
        <taxon>Pseudomonadota</taxon>
        <taxon>Alphaproteobacteria</taxon>
        <taxon>Hyphomicrobiales</taxon>
        <taxon>Phyllobacteriaceae</taxon>
        <taxon>Phyllobacterium</taxon>
    </lineage>
</organism>
<dbReference type="RefSeq" id="WP_407864007.1">
    <property type="nucleotide sequence ID" value="NZ_BAAFZP010000001.1"/>
</dbReference>
<keyword evidence="1" id="KW-0812">Transmembrane</keyword>
<evidence type="ECO:0000313" key="2">
    <source>
        <dbReference type="EMBL" id="GAB1581120.1"/>
    </source>
</evidence>
<proteinExistence type="predicted"/>
<name>A0ABQ0GWS8_9HYPH</name>
<feature type="transmembrane region" description="Helical" evidence="1">
    <location>
        <begin position="105"/>
        <end position="133"/>
    </location>
</feature>
<dbReference type="Proteomes" id="UP001628091">
    <property type="component" value="Unassembled WGS sequence"/>
</dbReference>
<reference evidence="2 3" key="1">
    <citation type="submission" date="2024-10" db="EMBL/GenBank/DDBJ databases">
        <title>Isolation, draft genome sequencing and identification of Phyllobacterium sp. NSA23, isolated from leaf soil.</title>
        <authorList>
            <person name="Akita H."/>
        </authorList>
    </citation>
    <scope>NUCLEOTIDE SEQUENCE [LARGE SCALE GENOMIC DNA]</scope>
    <source>
        <strain evidence="2 3">NSA23</strain>
    </source>
</reference>
<keyword evidence="3" id="KW-1185">Reference proteome</keyword>
<sequence>MMRMMGPFAKENTGMASFARGTLLRGLACIVVATAAALTTHIIAQAWAQDIGGPLMEGFVPPTGAYSRPVIAAAYATAFVTMGFTAVIYYWVADRLPVTNSPMKVLIVAIALLALKGELIRMPIMNAVTFAYYGAHAPISAALLLQADKWAANIVLAICLVYLCPVRKRQPELADALMKSMNALSGAGTRRRPG</sequence>
<comment type="caution">
    <text evidence="2">The sequence shown here is derived from an EMBL/GenBank/DDBJ whole genome shotgun (WGS) entry which is preliminary data.</text>
</comment>
<feature type="transmembrane region" description="Helical" evidence="1">
    <location>
        <begin position="72"/>
        <end position="93"/>
    </location>
</feature>
<gene>
    <name evidence="2" type="ORF">PPNSA23_10630</name>
</gene>
<protein>
    <submittedName>
        <fullName evidence="2">Uncharacterized protein</fullName>
    </submittedName>
</protein>